<dbReference type="InterPro" id="IPR053825">
    <property type="entry name" value="DUF7009"/>
</dbReference>
<sequence>MKLRIEVGKISFRLDFDELVRLLTDGDIQQKIDLPQGQLSYIISVLPTGSPADFQTRDGVYILFLARDVIEDHKSALPALKGIVNHFATEKGGEITVALEVNLKKKVKHSLE</sequence>
<proteinExistence type="predicted"/>
<gene>
    <name evidence="1" type="ORF">MNBD_ALPHA02-1965</name>
</gene>
<dbReference type="EMBL" id="UOED01000088">
    <property type="protein sequence ID" value="VAV94244.1"/>
    <property type="molecule type" value="Genomic_DNA"/>
</dbReference>
<accession>A0A3B0RL40</accession>
<protein>
    <submittedName>
        <fullName evidence="1">Uncharacterized protein</fullName>
    </submittedName>
</protein>
<reference evidence="1" key="1">
    <citation type="submission" date="2018-06" db="EMBL/GenBank/DDBJ databases">
        <authorList>
            <person name="Zhirakovskaya E."/>
        </authorList>
    </citation>
    <scope>NUCLEOTIDE SEQUENCE</scope>
</reference>
<evidence type="ECO:0000313" key="1">
    <source>
        <dbReference type="EMBL" id="VAV94244.1"/>
    </source>
</evidence>
<organism evidence="1">
    <name type="scientific">hydrothermal vent metagenome</name>
    <dbReference type="NCBI Taxonomy" id="652676"/>
    <lineage>
        <taxon>unclassified sequences</taxon>
        <taxon>metagenomes</taxon>
        <taxon>ecological metagenomes</taxon>
    </lineage>
</organism>
<name>A0A3B0RL40_9ZZZZ</name>
<dbReference type="Pfam" id="PF22668">
    <property type="entry name" value="DUF7009"/>
    <property type="match status" value="1"/>
</dbReference>
<dbReference type="AlphaFoldDB" id="A0A3B0RL40"/>